<dbReference type="Proteomes" id="UP000184518">
    <property type="component" value="Unassembled WGS sequence"/>
</dbReference>
<name>A0A1M5L5U0_9FLAO</name>
<keyword evidence="2" id="KW-1185">Reference proteome</keyword>
<accession>A0A1M5L5U0</accession>
<reference evidence="2" key="1">
    <citation type="submission" date="2016-11" db="EMBL/GenBank/DDBJ databases">
        <authorList>
            <person name="Varghese N."/>
            <person name="Submissions S."/>
        </authorList>
    </citation>
    <scope>NUCLEOTIDE SEQUENCE [LARGE SCALE GENOMIC DNA]</scope>
    <source>
        <strain evidence="2">DSM 27619</strain>
    </source>
</reference>
<dbReference type="STRING" id="1416778.SAMN05443633_11868"/>
<dbReference type="EMBL" id="FQUT01000018">
    <property type="protein sequence ID" value="SHG60452.1"/>
    <property type="molecule type" value="Genomic_DNA"/>
</dbReference>
<evidence type="ECO:0000313" key="1">
    <source>
        <dbReference type="EMBL" id="SHG60452.1"/>
    </source>
</evidence>
<protein>
    <recommendedName>
        <fullName evidence="3">Glutathione synthase</fullName>
    </recommendedName>
</protein>
<organism evidence="1 2">
    <name type="scientific">Chryseobacterium arachidis</name>
    <dbReference type="NCBI Taxonomy" id="1416778"/>
    <lineage>
        <taxon>Bacteria</taxon>
        <taxon>Pseudomonadati</taxon>
        <taxon>Bacteroidota</taxon>
        <taxon>Flavobacteriia</taxon>
        <taxon>Flavobacteriales</taxon>
        <taxon>Weeksellaceae</taxon>
        <taxon>Chryseobacterium group</taxon>
        <taxon>Chryseobacterium</taxon>
    </lineage>
</organism>
<sequence>MAHRNFKKEDFARDESGEYKIEFRKGNIGEGVDLIVERQKEDGEYENVQAEIHRHDESIFIFWSEPFEGRVIYDE</sequence>
<evidence type="ECO:0000313" key="2">
    <source>
        <dbReference type="Proteomes" id="UP000184518"/>
    </source>
</evidence>
<dbReference type="AlphaFoldDB" id="A0A1M5L5U0"/>
<evidence type="ECO:0008006" key="3">
    <source>
        <dbReference type="Google" id="ProtNLM"/>
    </source>
</evidence>
<gene>
    <name evidence="1" type="ORF">SAMN05443633_11868</name>
</gene>
<proteinExistence type="predicted"/>
<dbReference type="OrthoDB" id="1272128at2"/>
<dbReference type="RefSeq" id="WP_072963550.1">
    <property type="nucleotide sequence ID" value="NZ_FQUT01000018.1"/>
</dbReference>